<reference evidence="1 2" key="1">
    <citation type="submission" date="2017-09" db="EMBL/GenBank/DDBJ databases">
        <title>Depth-based differentiation of microbial function through sediment-hosted aquifers and enrichment of novel symbionts in the deep terrestrial subsurface.</title>
        <authorList>
            <person name="Probst A.J."/>
            <person name="Ladd B."/>
            <person name="Jarett J.K."/>
            <person name="Geller-Mcgrath D.E."/>
            <person name="Sieber C.M."/>
            <person name="Emerson J.B."/>
            <person name="Anantharaman K."/>
            <person name="Thomas B.C."/>
            <person name="Malmstrom R."/>
            <person name="Stieglmeier M."/>
            <person name="Klingl A."/>
            <person name="Woyke T."/>
            <person name="Ryan C.M."/>
            <person name="Banfield J.F."/>
        </authorList>
    </citation>
    <scope>NUCLEOTIDE SEQUENCE [LARGE SCALE GENOMIC DNA]</scope>
    <source>
        <strain evidence="1">CG23_combo_of_CG06-09_8_20_14_all_41_10</strain>
    </source>
</reference>
<dbReference type="InterPro" id="IPR013785">
    <property type="entry name" value="Aldolase_TIM"/>
</dbReference>
<protein>
    <submittedName>
        <fullName evidence="1">Uncharacterized protein</fullName>
    </submittedName>
</protein>
<accession>A0A2G9YJ77</accession>
<gene>
    <name evidence="1" type="ORF">COX41_03620</name>
</gene>
<dbReference type="EMBL" id="PCRK01000089">
    <property type="protein sequence ID" value="PIP19299.1"/>
    <property type="molecule type" value="Genomic_DNA"/>
</dbReference>
<dbReference type="SUPFAM" id="SSF51569">
    <property type="entry name" value="Aldolase"/>
    <property type="match status" value="1"/>
</dbReference>
<evidence type="ECO:0000313" key="1">
    <source>
        <dbReference type="EMBL" id="PIP19299.1"/>
    </source>
</evidence>
<dbReference type="Proteomes" id="UP000231292">
    <property type="component" value="Unassembled WGS sequence"/>
</dbReference>
<comment type="caution">
    <text evidence="1">The sequence shown here is derived from an EMBL/GenBank/DDBJ whole genome shotgun (WGS) entry which is preliminary data.</text>
</comment>
<organism evidence="1 2">
    <name type="scientific">Candidatus Sherwoodlollariibacterium unditelluris</name>
    <dbReference type="NCBI Taxonomy" id="1974757"/>
    <lineage>
        <taxon>Bacteria</taxon>
        <taxon>Pseudomonadati</taxon>
        <taxon>Candidatus Omnitrophota</taxon>
        <taxon>Candidatus Sherwoodlollariibacterium</taxon>
    </lineage>
</organism>
<proteinExistence type="predicted"/>
<dbReference type="Gene3D" id="3.20.20.70">
    <property type="entry name" value="Aldolase class I"/>
    <property type="match status" value="1"/>
</dbReference>
<name>A0A2G9YJ77_9BACT</name>
<evidence type="ECO:0000313" key="2">
    <source>
        <dbReference type="Proteomes" id="UP000231292"/>
    </source>
</evidence>
<dbReference type="AlphaFoldDB" id="A0A2G9YJ77"/>
<sequence>MNLPADLQQLVLKLTREMDALGLEPFETSSQIQLETPGAGAIEKPADLAPWIEHTMLKPQATRQDIVKLCNEAKQFGFHSVCVNPFGCSLSVNTVSSRVE</sequence>